<keyword evidence="5 9" id="KW-0067">ATP-binding</keyword>
<dbReference type="PROSITE" id="PS00107">
    <property type="entry name" value="PROTEIN_KINASE_ATP"/>
    <property type="match status" value="1"/>
</dbReference>
<feature type="region of interest" description="Disordered" evidence="10">
    <location>
        <begin position="1120"/>
        <end position="1166"/>
    </location>
</feature>
<dbReference type="SUPFAM" id="SSF56112">
    <property type="entry name" value="Protein kinase-like (PK-like)"/>
    <property type="match status" value="1"/>
</dbReference>
<gene>
    <name evidence="12" type="ORF">N7509_008879</name>
</gene>
<dbReference type="Proteomes" id="UP001147747">
    <property type="component" value="Unassembled WGS sequence"/>
</dbReference>
<feature type="compositionally biased region" description="Polar residues" evidence="10">
    <location>
        <begin position="506"/>
        <end position="523"/>
    </location>
</feature>
<feature type="compositionally biased region" description="Pro residues" evidence="10">
    <location>
        <begin position="65"/>
        <end position="75"/>
    </location>
</feature>
<reference evidence="12" key="1">
    <citation type="submission" date="2022-12" db="EMBL/GenBank/DDBJ databases">
        <authorList>
            <person name="Petersen C."/>
        </authorList>
    </citation>
    <scope>NUCLEOTIDE SEQUENCE</scope>
    <source>
        <strain evidence="12">IBT 29677</strain>
    </source>
</reference>
<feature type="compositionally biased region" description="Low complexity" evidence="10">
    <location>
        <begin position="135"/>
        <end position="154"/>
    </location>
</feature>
<dbReference type="InterPro" id="IPR011009">
    <property type="entry name" value="Kinase-like_dom_sf"/>
</dbReference>
<dbReference type="InterPro" id="IPR000719">
    <property type="entry name" value="Prot_kinase_dom"/>
</dbReference>
<dbReference type="SMART" id="SM00220">
    <property type="entry name" value="S_TKc"/>
    <property type="match status" value="1"/>
</dbReference>
<evidence type="ECO:0000256" key="10">
    <source>
        <dbReference type="SAM" id="MobiDB-lite"/>
    </source>
</evidence>
<keyword evidence="3 9" id="KW-0547">Nucleotide-binding</keyword>
<organism evidence="12 13">
    <name type="scientific">Penicillium cosmopolitanum</name>
    <dbReference type="NCBI Taxonomy" id="1131564"/>
    <lineage>
        <taxon>Eukaryota</taxon>
        <taxon>Fungi</taxon>
        <taxon>Dikarya</taxon>
        <taxon>Ascomycota</taxon>
        <taxon>Pezizomycotina</taxon>
        <taxon>Eurotiomycetes</taxon>
        <taxon>Eurotiomycetidae</taxon>
        <taxon>Eurotiales</taxon>
        <taxon>Aspergillaceae</taxon>
        <taxon>Penicillium</taxon>
    </lineage>
</organism>
<feature type="region of interest" description="Disordered" evidence="10">
    <location>
        <begin position="119"/>
        <end position="166"/>
    </location>
</feature>
<dbReference type="InterPro" id="IPR017441">
    <property type="entry name" value="Protein_kinase_ATP_BS"/>
</dbReference>
<feature type="compositionally biased region" description="Polar residues" evidence="10">
    <location>
        <begin position="363"/>
        <end position="379"/>
    </location>
</feature>
<dbReference type="GO" id="GO:0004707">
    <property type="term" value="F:MAP kinase activity"/>
    <property type="evidence" value="ECO:0007669"/>
    <property type="project" value="UniProtKB-EC"/>
</dbReference>
<feature type="compositionally biased region" description="Basic and acidic residues" evidence="10">
    <location>
        <begin position="1010"/>
        <end position="1023"/>
    </location>
</feature>
<reference evidence="12" key="2">
    <citation type="journal article" date="2023" name="IMA Fungus">
        <title>Comparative genomic study of the Penicillium genus elucidates a diverse pangenome and 15 lateral gene transfer events.</title>
        <authorList>
            <person name="Petersen C."/>
            <person name="Sorensen T."/>
            <person name="Nielsen M.R."/>
            <person name="Sondergaard T.E."/>
            <person name="Sorensen J.L."/>
            <person name="Fitzpatrick D.A."/>
            <person name="Frisvad J.C."/>
            <person name="Nielsen K.L."/>
        </authorList>
    </citation>
    <scope>NUCLEOTIDE SEQUENCE</scope>
    <source>
        <strain evidence="12">IBT 29677</strain>
    </source>
</reference>
<sequence length="1554" mass="169028">MDGQQRAYIPGPPTLPPPPPRHPHQHPQLQQPGVPPPPPGPPPGTSYAVPSGWQPNYTRQALAPGFPPPPPPPQQNPLVGYRLPAPLSIDNQPLTSATYIPGHDTIGVGIPPLFEPGRTGYDTSYSQQRPVAKQTYDYPTTTNTGTYNPGNYNPQTPGGMNVPSHLHGTVHEIQTNENLQQNPSPGVDLAKSPSHRHNTSGASLGGLSPSEAAIHWPLDRVLMWLAKMGFSNDWQETFKSLELQGADFLELGLAWGGRGNLGKIHKVVYPQLAKECARSGTGWDSAREREEGLRLRKLIRSIHDGNPDSSISTPLRQEPPAFPPSSTDAGTTFHPVQISEPRSAGPTPGVNDISPGQLAELHTSAQSQKQTPQLRSVTQPLPVGYESPKYESPIREHSTLQRSEYSRNTLAQMNEHKRQSPSLSSDHGTFPGSSRRPQDSPKSGSPALQYASPSYQGLTSNSTGDLTLGRYEHSRGNSADSTGRGFGNVGRYYDHRRQGQEGARPSPQQETNARPWSGETPTSYREHNKGFLNMFKRKARTNDYPAAFTFKPRTSTNGSNGSYTPYSKPGFNISDMSLGDRPSSSAAKVKRWVFATTDGLNYRLVDVSDMESVETLRAGICRDLGLDDWASAQIFLTEPGQHHHDDPMSDAMLAVSRRNKSDAYGSLKLFVKANPSHPAIPYGLGVSIPSEKATSSPTASAHPVIHRKPLEPEALDRISPQATAKPALPIHTSGQSTSKPSVTKTTPDSTESATLLDAEQTDLLSRHEAHLREVERKQREHRVSRVPPNSQPGFTGTYGETGYRRTGIIDFNTPRISPYEEKKEQLQQEQQLQLQLQQEGLVPRRNPPVAPNESNTLTKVNSLRKGPGDRPIRAQPGLGAALANMGRMTSSIGTPSPSVPVPPTPSSINRDSTGSDSDRPQTLDSATSASSRTTLESSRTGSKSFAEQGSERSPSPRSTSKSSQPSRKSVGPEFEFEESEVSFARTQLSNQDSDGSGDDSDDGLFAIRPSRTEPEKAEPEKKPTLTVDTDNNKRRTVTIQSPKSAAKGSSYFMPSSYSSGGEASDNPDQFSGGSHGTASPANERLPRRESFASDLWASRPPVEGVIDNLDSFFPNVDLDAPYLEEPPSPNNKMNGDNEATLRGKSQIPQPPSIPQAGSDASTARPTSVAVRNINRSGGGLSRTKSIRQVAQGAHRTKSIGPATGPRKSGDLLRRKSTKMFGHKIMQISPKPGTRLSQLDPIPQHTSSPGPVEAVPQRQQTFRIIRGQLIGKGTYGRVYLGINADNGEVLAVKQVEINARIAGNDRDRIKEMVAALDQEIDTMQHLEHPNIVQYLGCERGDLSISIYLEYISGGSIGSCLRKHGKFEESVVKSLTRQTLGGLAYLHDMGILHRDLKADNILLDVDGTCKISDFGISKKTDDIYGNDSSNSMQGSVFWMAPEVIQSQGQGYSAKVDIWSLGCVVLEMFAGRRPWSKEEAIGAIFKLGSLGQAPPIPEDVSMSISPAALAFMYDCFTVNSSERPTAGTLLTRHPFCESDPNYNFLETELYAKIRDVY</sequence>
<evidence type="ECO:0000256" key="2">
    <source>
        <dbReference type="ARBA" id="ARBA00022679"/>
    </source>
</evidence>
<feature type="compositionally biased region" description="Polar residues" evidence="10">
    <location>
        <begin position="1066"/>
        <end position="1080"/>
    </location>
</feature>
<dbReference type="PROSITE" id="PS50011">
    <property type="entry name" value="PROTEIN_KINASE_DOM"/>
    <property type="match status" value="1"/>
</dbReference>
<evidence type="ECO:0000313" key="12">
    <source>
        <dbReference type="EMBL" id="KAJ5386338.1"/>
    </source>
</evidence>
<evidence type="ECO:0000256" key="7">
    <source>
        <dbReference type="ARBA" id="ARBA00048130"/>
    </source>
</evidence>
<feature type="region of interest" description="Disordered" evidence="10">
    <location>
        <begin position="178"/>
        <end position="208"/>
    </location>
</feature>
<dbReference type="CDD" id="cd06629">
    <property type="entry name" value="STKc_Bck1_like"/>
    <property type="match status" value="1"/>
</dbReference>
<name>A0A9W9VND1_9EURO</name>
<feature type="region of interest" description="Disordered" evidence="10">
    <location>
        <begin position="724"/>
        <end position="757"/>
    </location>
</feature>
<feature type="compositionally biased region" description="Polar residues" evidence="10">
    <location>
        <begin position="400"/>
        <end position="412"/>
    </location>
</feature>
<dbReference type="InterPro" id="IPR008271">
    <property type="entry name" value="Ser/Thr_kinase_AS"/>
</dbReference>
<dbReference type="PROSITE" id="PS00108">
    <property type="entry name" value="PROTEIN_KINASE_ST"/>
    <property type="match status" value="1"/>
</dbReference>
<dbReference type="InterPro" id="IPR050538">
    <property type="entry name" value="MAP_kinase_kinase_kinase"/>
</dbReference>
<feature type="region of interest" description="Disordered" evidence="10">
    <location>
        <begin position="774"/>
        <end position="802"/>
    </location>
</feature>
<evidence type="ECO:0000259" key="11">
    <source>
        <dbReference type="PROSITE" id="PS50011"/>
    </source>
</evidence>
<dbReference type="RefSeq" id="XP_056484136.1">
    <property type="nucleotide sequence ID" value="XM_056633516.1"/>
</dbReference>
<comment type="catalytic activity">
    <reaction evidence="7">
        <text>L-seryl-[protein] + ATP = O-phospho-L-seryl-[protein] + ADP + H(+)</text>
        <dbReference type="Rhea" id="RHEA:17989"/>
        <dbReference type="Rhea" id="RHEA-COMP:9863"/>
        <dbReference type="Rhea" id="RHEA-COMP:11604"/>
        <dbReference type="ChEBI" id="CHEBI:15378"/>
        <dbReference type="ChEBI" id="CHEBI:29999"/>
        <dbReference type="ChEBI" id="CHEBI:30616"/>
        <dbReference type="ChEBI" id="CHEBI:83421"/>
        <dbReference type="ChEBI" id="CHEBI:456216"/>
        <dbReference type="EC" id="2.7.11.24"/>
    </reaction>
    <physiologicalReaction direction="left-to-right" evidence="7">
        <dbReference type="Rhea" id="RHEA:17990"/>
    </physiologicalReaction>
</comment>
<comment type="caution">
    <text evidence="12">The sequence shown here is derived from an EMBL/GenBank/DDBJ whole genome shotgun (WGS) entry which is preliminary data.</text>
</comment>
<dbReference type="GeneID" id="81372496"/>
<dbReference type="OrthoDB" id="266718at2759"/>
<evidence type="ECO:0000256" key="4">
    <source>
        <dbReference type="ARBA" id="ARBA00022777"/>
    </source>
</evidence>
<dbReference type="PANTHER" id="PTHR48016:SF48">
    <property type="entry name" value="SERINE_THREONINE-PROTEIN KINASE BCK1_SLK1_SSP31"/>
    <property type="match status" value="1"/>
</dbReference>
<keyword evidence="4" id="KW-0418">Kinase</keyword>
<feature type="compositionally biased region" description="Low complexity" evidence="10">
    <location>
        <begin position="736"/>
        <end position="750"/>
    </location>
</feature>
<feature type="region of interest" description="Disordered" evidence="10">
    <location>
        <begin position="1"/>
        <end position="82"/>
    </location>
</feature>
<feature type="compositionally biased region" description="Polar residues" evidence="10">
    <location>
        <begin position="451"/>
        <end position="465"/>
    </location>
</feature>
<evidence type="ECO:0000256" key="5">
    <source>
        <dbReference type="ARBA" id="ARBA00022840"/>
    </source>
</evidence>
<proteinExistence type="predicted"/>
<evidence type="ECO:0000256" key="3">
    <source>
        <dbReference type="ARBA" id="ARBA00022741"/>
    </source>
</evidence>
<keyword evidence="13" id="KW-1185">Reference proteome</keyword>
<feature type="compositionally biased region" description="Polar residues" evidence="10">
    <location>
        <begin position="922"/>
        <end position="947"/>
    </location>
</feature>
<dbReference type="EC" id="2.7.11.24" evidence="1"/>
<feature type="binding site" evidence="9">
    <location>
        <position position="1292"/>
    </location>
    <ligand>
        <name>ATP</name>
        <dbReference type="ChEBI" id="CHEBI:30616"/>
    </ligand>
</feature>
<protein>
    <recommendedName>
        <fullName evidence="8">Mitogen-activated protein kinase kinae kinase bck1</fullName>
        <ecNumber evidence="1">2.7.11.24</ecNumber>
    </recommendedName>
</protein>
<feature type="compositionally biased region" description="Pro residues" evidence="10">
    <location>
        <begin position="33"/>
        <end position="44"/>
    </location>
</feature>
<accession>A0A9W9VND1</accession>
<dbReference type="FunFam" id="1.10.510.10:FF:000182">
    <property type="entry name" value="MAP kinase kinase kinase mkh1"/>
    <property type="match status" value="1"/>
</dbReference>
<dbReference type="Pfam" id="PF00069">
    <property type="entry name" value="Pkinase"/>
    <property type="match status" value="1"/>
</dbReference>
<feature type="compositionally biased region" description="Pro residues" evidence="10">
    <location>
        <begin position="10"/>
        <end position="20"/>
    </location>
</feature>
<dbReference type="GO" id="GO:0005524">
    <property type="term" value="F:ATP binding"/>
    <property type="evidence" value="ECO:0007669"/>
    <property type="project" value="UniProtKB-UniRule"/>
</dbReference>
<feature type="compositionally biased region" description="Polar residues" evidence="10">
    <location>
        <begin position="852"/>
        <end position="861"/>
    </location>
</feature>
<feature type="compositionally biased region" description="Low complexity" evidence="10">
    <location>
        <begin position="1048"/>
        <end position="1061"/>
    </location>
</feature>
<dbReference type="PANTHER" id="PTHR48016">
    <property type="entry name" value="MAP KINASE KINASE KINASE SSK2-RELATED-RELATED"/>
    <property type="match status" value="1"/>
</dbReference>
<feature type="region of interest" description="Disordered" evidence="10">
    <location>
        <begin position="303"/>
        <end position="525"/>
    </location>
</feature>
<feature type="region of interest" description="Disordered" evidence="10">
    <location>
        <begin position="840"/>
        <end position="1086"/>
    </location>
</feature>
<keyword evidence="2" id="KW-0808">Transferase</keyword>
<evidence type="ECO:0000256" key="6">
    <source>
        <dbReference type="ARBA" id="ARBA00047919"/>
    </source>
</evidence>
<dbReference type="Gene3D" id="1.10.510.10">
    <property type="entry name" value="Transferase(Phosphotransferase) domain 1"/>
    <property type="match status" value="1"/>
</dbReference>
<evidence type="ECO:0000256" key="1">
    <source>
        <dbReference type="ARBA" id="ARBA00012411"/>
    </source>
</evidence>
<feature type="compositionally biased region" description="Low complexity" evidence="10">
    <location>
        <begin position="951"/>
        <end position="969"/>
    </location>
</feature>
<feature type="compositionally biased region" description="Basic and acidic residues" evidence="10">
    <location>
        <begin position="388"/>
        <end position="399"/>
    </location>
</feature>
<evidence type="ECO:0000256" key="8">
    <source>
        <dbReference type="ARBA" id="ARBA00068103"/>
    </source>
</evidence>
<feature type="domain" description="Protein kinase" evidence="11">
    <location>
        <begin position="1263"/>
        <end position="1533"/>
    </location>
</feature>
<dbReference type="EMBL" id="JAPZBU010000009">
    <property type="protein sequence ID" value="KAJ5386338.1"/>
    <property type="molecule type" value="Genomic_DNA"/>
</dbReference>
<evidence type="ECO:0000313" key="13">
    <source>
        <dbReference type="Proteomes" id="UP001147747"/>
    </source>
</evidence>
<comment type="catalytic activity">
    <reaction evidence="6">
        <text>L-threonyl-[protein] + ATP = O-phospho-L-threonyl-[protein] + ADP + H(+)</text>
        <dbReference type="Rhea" id="RHEA:46608"/>
        <dbReference type="Rhea" id="RHEA-COMP:11060"/>
        <dbReference type="Rhea" id="RHEA-COMP:11605"/>
        <dbReference type="ChEBI" id="CHEBI:15378"/>
        <dbReference type="ChEBI" id="CHEBI:30013"/>
        <dbReference type="ChEBI" id="CHEBI:30616"/>
        <dbReference type="ChEBI" id="CHEBI:61977"/>
        <dbReference type="ChEBI" id="CHEBI:456216"/>
        <dbReference type="EC" id="2.7.11.24"/>
    </reaction>
    <physiologicalReaction direction="left-to-right" evidence="6">
        <dbReference type="Rhea" id="RHEA:46609"/>
    </physiologicalReaction>
</comment>
<evidence type="ECO:0000256" key="9">
    <source>
        <dbReference type="PROSITE-ProRule" id="PRU10141"/>
    </source>
</evidence>
<feature type="compositionally biased region" description="Basic and acidic residues" evidence="10">
    <location>
        <begin position="774"/>
        <end position="783"/>
    </location>
</feature>